<dbReference type="Proteomes" id="UP000284824">
    <property type="component" value="Unassembled WGS sequence"/>
</dbReference>
<dbReference type="GO" id="GO:0008168">
    <property type="term" value="F:methyltransferase activity"/>
    <property type="evidence" value="ECO:0007669"/>
    <property type="project" value="UniProtKB-KW"/>
</dbReference>
<dbReference type="InterPro" id="IPR038576">
    <property type="entry name" value="Methyltransf_Zn-bd_dom_put_sf"/>
</dbReference>
<dbReference type="Gene3D" id="3.40.50.150">
    <property type="entry name" value="Vaccinia Virus protein VP39"/>
    <property type="match status" value="1"/>
</dbReference>
<dbReference type="Gene3D" id="3.40.50.720">
    <property type="entry name" value="NAD(P)-binding Rossmann-like Domain"/>
    <property type="match status" value="1"/>
</dbReference>
<dbReference type="InterPro" id="IPR029063">
    <property type="entry name" value="SAM-dependent_MTases_sf"/>
</dbReference>
<keyword evidence="4" id="KW-1185">Reference proteome</keyword>
<evidence type="ECO:0000259" key="1">
    <source>
        <dbReference type="Pfam" id="PF08421"/>
    </source>
</evidence>
<dbReference type="AlphaFoldDB" id="A0A438MGJ7"/>
<proteinExistence type="predicted"/>
<dbReference type="InterPro" id="IPR013691">
    <property type="entry name" value="MeTrfase_14"/>
</dbReference>
<dbReference type="OrthoDB" id="9815644at2"/>
<gene>
    <name evidence="3" type="ORF">EDD27_7313</name>
</gene>
<accession>A0A438MGJ7</accession>
<evidence type="ECO:0000259" key="2">
    <source>
        <dbReference type="Pfam" id="PF08484"/>
    </source>
</evidence>
<dbReference type="Gene3D" id="6.20.50.110">
    <property type="entry name" value="Methyltransferase, zinc-binding domain"/>
    <property type="match status" value="1"/>
</dbReference>
<dbReference type="SUPFAM" id="SSF53335">
    <property type="entry name" value="S-adenosyl-L-methionine-dependent methyltransferases"/>
    <property type="match status" value="1"/>
</dbReference>
<dbReference type="EMBL" id="SAUN01000001">
    <property type="protein sequence ID" value="RVX44571.1"/>
    <property type="molecule type" value="Genomic_DNA"/>
</dbReference>
<sequence>MTHHAIGQCRICGNRELVPVLDLGRQALTGAFPRTREEHVPAVPLELIVCSPAGCGLVQLRHTTDLGLMYGDQYGYRSGLNQSMVRHLRQKVDAITSMVELGPGDLVLDIGSNDSTLLRAYPADGPELVGIDPTGTKFRPWYPPHVGLITEFFTKEVFTRAYGSRRAKVVTSIAMFYDLPDPLRFMSDVRDVLAEDGIWLMEQSYLPAMLSSTAYDVVCHEHLNYYALRQIEWMAQRVGLTVVRGEITDIYGGSLSLILTPNPSRYPVDEAGLARIRASEAELGLGTLAPYQNFARRARDHREVLRDFLDASRKDDKLTLGYGASTKGNVVLQFCGLSEADLPCIAEVNEDKFGRFTPGTAIPIVSESEARDRRPDQFLVLPWIYRDNIVERERDFVATGGRLVFPLPELTVV</sequence>
<dbReference type="Pfam" id="PF13489">
    <property type="entry name" value="Methyltransf_23"/>
    <property type="match status" value="1"/>
</dbReference>
<feature type="domain" description="C-methyltransferase" evidence="2">
    <location>
        <begin position="250"/>
        <end position="408"/>
    </location>
</feature>
<dbReference type="RefSeq" id="WP_127936318.1">
    <property type="nucleotide sequence ID" value="NZ_SAUN01000001.1"/>
</dbReference>
<dbReference type="Pfam" id="PF08421">
    <property type="entry name" value="Methyltransf_13"/>
    <property type="match status" value="1"/>
</dbReference>
<dbReference type="GO" id="GO:0032259">
    <property type="term" value="P:methylation"/>
    <property type="evidence" value="ECO:0007669"/>
    <property type="project" value="UniProtKB-KW"/>
</dbReference>
<comment type="caution">
    <text evidence="3">The sequence shown here is derived from an EMBL/GenBank/DDBJ whole genome shotgun (WGS) entry which is preliminary data.</text>
</comment>
<organism evidence="3 4">
    <name type="scientific">Nonomuraea polychroma</name>
    <dbReference type="NCBI Taxonomy" id="46176"/>
    <lineage>
        <taxon>Bacteria</taxon>
        <taxon>Bacillati</taxon>
        <taxon>Actinomycetota</taxon>
        <taxon>Actinomycetes</taxon>
        <taxon>Streptosporangiales</taxon>
        <taxon>Streptosporangiaceae</taxon>
        <taxon>Nonomuraea</taxon>
    </lineage>
</organism>
<name>A0A438MGJ7_9ACTN</name>
<dbReference type="Pfam" id="PF08484">
    <property type="entry name" value="Methyltransf_14"/>
    <property type="match status" value="1"/>
</dbReference>
<evidence type="ECO:0000313" key="4">
    <source>
        <dbReference type="Proteomes" id="UP000284824"/>
    </source>
</evidence>
<feature type="domain" description="Methyltransferase putative zinc binding" evidence="1">
    <location>
        <begin position="9"/>
        <end position="70"/>
    </location>
</feature>
<dbReference type="InterPro" id="IPR013630">
    <property type="entry name" value="Methyltransf_Zn-bd_dom_put"/>
</dbReference>
<evidence type="ECO:0000313" key="3">
    <source>
        <dbReference type="EMBL" id="RVX44571.1"/>
    </source>
</evidence>
<reference evidence="3 4" key="1">
    <citation type="submission" date="2019-01" db="EMBL/GenBank/DDBJ databases">
        <title>Sequencing the genomes of 1000 actinobacteria strains.</title>
        <authorList>
            <person name="Klenk H.-P."/>
        </authorList>
    </citation>
    <scope>NUCLEOTIDE SEQUENCE [LARGE SCALE GENOMIC DNA]</scope>
    <source>
        <strain evidence="3 4">DSM 43925</strain>
    </source>
</reference>
<keyword evidence="3" id="KW-0808">Transferase</keyword>
<protein>
    <submittedName>
        <fullName evidence="3">NDP-4-keto-2,6-dideoxyhexose 3-C-methyltransferase</fullName>
    </submittedName>
</protein>
<keyword evidence="3" id="KW-0489">Methyltransferase</keyword>